<evidence type="ECO:0000256" key="5">
    <source>
        <dbReference type="ARBA" id="ARBA00022475"/>
    </source>
</evidence>
<keyword evidence="5" id="KW-1003">Cell membrane</keyword>
<feature type="domain" description="NADH-Ubiquinone oxidoreductase (complex I) chain 5 N-terminal" evidence="16">
    <location>
        <begin position="65"/>
        <end position="113"/>
    </location>
</feature>
<dbReference type="InterPro" id="IPR001516">
    <property type="entry name" value="Proton_antipo_N"/>
</dbReference>
<evidence type="ECO:0000259" key="15">
    <source>
        <dbReference type="Pfam" id="PF00361"/>
    </source>
</evidence>
<feature type="transmembrane region" description="Helical" evidence="14">
    <location>
        <begin position="302"/>
        <end position="326"/>
    </location>
</feature>
<feature type="transmembrane region" description="Helical" evidence="14">
    <location>
        <begin position="649"/>
        <end position="667"/>
    </location>
</feature>
<keyword evidence="7" id="KW-0375">Hydrogen ion transport</keyword>
<feature type="transmembrane region" description="Helical" evidence="14">
    <location>
        <begin position="134"/>
        <end position="154"/>
    </location>
</feature>
<evidence type="ECO:0000256" key="12">
    <source>
        <dbReference type="ARBA" id="ARBA00023201"/>
    </source>
</evidence>
<feature type="transmembrane region" description="Helical" evidence="14">
    <location>
        <begin position="112"/>
        <end position="128"/>
    </location>
</feature>
<feature type="transmembrane region" description="Helical" evidence="14">
    <location>
        <begin position="245"/>
        <end position="266"/>
    </location>
</feature>
<feature type="transmembrane region" description="Helical" evidence="14">
    <location>
        <begin position="590"/>
        <end position="608"/>
    </location>
</feature>
<protein>
    <submittedName>
        <fullName evidence="19">Na+/H+ antiporter subunit A</fullName>
    </submittedName>
</protein>
<evidence type="ECO:0000259" key="17">
    <source>
        <dbReference type="Pfam" id="PF13244"/>
    </source>
</evidence>
<keyword evidence="8 14" id="KW-1133">Transmembrane helix</keyword>
<name>A0ABU8HFG8_9BACI</name>
<keyword evidence="12" id="KW-0739">Sodium transport</keyword>
<evidence type="ECO:0000256" key="13">
    <source>
        <dbReference type="RuleBase" id="RU000320"/>
    </source>
</evidence>
<comment type="similarity">
    <text evidence="2">Belongs to the CPA3 antiporters (TC 2.A.63) subunit A family.</text>
</comment>
<feature type="transmembrane region" description="Helical" evidence="14">
    <location>
        <begin position="471"/>
        <end position="490"/>
    </location>
</feature>
<feature type="transmembrane region" description="Helical" evidence="14">
    <location>
        <begin position="272"/>
        <end position="290"/>
    </location>
</feature>
<evidence type="ECO:0000256" key="1">
    <source>
        <dbReference type="ARBA" id="ARBA00004651"/>
    </source>
</evidence>
<evidence type="ECO:0000256" key="7">
    <source>
        <dbReference type="ARBA" id="ARBA00022781"/>
    </source>
</evidence>
<feature type="domain" description="MrpA C-terminal/MbhD" evidence="17">
    <location>
        <begin position="632"/>
        <end position="696"/>
    </location>
</feature>
<dbReference type="InterPro" id="IPR025383">
    <property type="entry name" value="MrpA_C/MbhD"/>
</dbReference>
<evidence type="ECO:0000313" key="19">
    <source>
        <dbReference type="EMBL" id="MEI5907793.1"/>
    </source>
</evidence>
<dbReference type="Pfam" id="PF20501">
    <property type="entry name" value="MbhE"/>
    <property type="match status" value="1"/>
</dbReference>
<dbReference type="InterPro" id="IPR001750">
    <property type="entry name" value="ND/Mrp_TM"/>
</dbReference>
<feature type="transmembrane region" description="Helical" evidence="14">
    <location>
        <begin position="332"/>
        <end position="360"/>
    </location>
</feature>
<comment type="caution">
    <text evidence="19">The sequence shown here is derived from an EMBL/GenBank/DDBJ whole genome shotgun (WGS) entry which is preliminary data.</text>
</comment>
<evidence type="ECO:0000256" key="2">
    <source>
        <dbReference type="ARBA" id="ARBA00008483"/>
    </source>
</evidence>
<evidence type="ECO:0000259" key="16">
    <source>
        <dbReference type="Pfam" id="PF00662"/>
    </source>
</evidence>
<dbReference type="Proteomes" id="UP001312865">
    <property type="component" value="Unassembled WGS sequence"/>
</dbReference>
<dbReference type="EMBL" id="JBBAXC010000009">
    <property type="protein sequence ID" value="MEI5907793.1"/>
    <property type="molecule type" value="Genomic_DNA"/>
</dbReference>
<keyword evidence="4" id="KW-0050">Antiport</keyword>
<evidence type="ECO:0000313" key="20">
    <source>
        <dbReference type="Proteomes" id="UP001312865"/>
    </source>
</evidence>
<feature type="transmembrane region" description="Helical" evidence="14">
    <location>
        <begin position="620"/>
        <end position="642"/>
    </location>
</feature>
<evidence type="ECO:0000256" key="8">
    <source>
        <dbReference type="ARBA" id="ARBA00022989"/>
    </source>
</evidence>
<keyword evidence="10" id="KW-0406">Ion transport</keyword>
<dbReference type="PRINTS" id="PR01434">
    <property type="entry name" value="NADHDHGNASE5"/>
</dbReference>
<evidence type="ECO:0000259" key="18">
    <source>
        <dbReference type="Pfam" id="PF20501"/>
    </source>
</evidence>
<evidence type="ECO:0000256" key="14">
    <source>
        <dbReference type="SAM" id="Phobius"/>
    </source>
</evidence>
<organism evidence="19 20">
    <name type="scientific">Bacillus spongiae</name>
    <dbReference type="NCBI Taxonomy" id="2683610"/>
    <lineage>
        <taxon>Bacteria</taxon>
        <taxon>Bacillati</taxon>
        <taxon>Bacillota</taxon>
        <taxon>Bacilli</taxon>
        <taxon>Bacillales</taxon>
        <taxon>Bacillaceae</taxon>
        <taxon>Bacillus</taxon>
    </lineage>
</organism>
<dbReference type="InterPro" id="IPR050616">
    <property type="entry name" value="CPA3_Na-H_Antiporter_A"/>
</dbReference>
<feature type="transmembrane region" description="Helical" evidence="14">
    <location>
        <begin position="32"/>
        <end position="52"/>
    </location>
</feature>
<feature type="transmembrane region" description="Helical" evidence="14">
    <location>
        <begin position="72"/>
        <end position="100"/>
    </location>
</feature>
<evidence type="ECO:0000256" key="11">
    <source>
        <dbReference type="ARBA" id="ARBA00023136"/>
    </source>
</evidence>
<keyword evidence="9" id="KW-0915">Sodium</keyword>
<dbReference type="NCBIfam" id="NF009285">
    <property type="entry name" value="PRK12645.1"/>
    <property type="match status" value="1"/>
</dbReference>
<reference evidence="19 20" key="1">
    <citation type="journal article" date="2018" name="J. Microbiol.">
        <title>Bacillus spongiae sp. nov., isolated from sponge of Jeju Island.</title>
        <authorList>
            <person name="Lee G.E."/>
            <person name="Im W.T."/>
            <person name="Park J.S."/>
        </authorList>
    </citation>
    <scope>NUCLEOTIDE SEQUENCE [LARGE SCALE GENOMIC DNA]</scope>
    <source>
        <strain evidence="19 20">135PIL107-10</strain>
    </source>
</reference>
<feature type="domain" description="MrpA C-terminal/MbhE" evidence="18">
    <location>
        <begin position="710"/>
        <end position="786"/>
    </location>
</feature>
<dbReference type="InterPro" id="IPR046806">
    <property type="entry name" value="MrpA_C/MbhE"/>
</dbReference>
<keyword evidence="20" id="KW-1185">Reference proteome</keyword>
<feature type="transmembrane region" description="Helical" evidence="14">
    <location>
        <begin position="372"/>
        <end position="394"/>
    </location>
</feature>
<gene>
    <name evidence="19" type="ORF">WAK64_12090</name>
</gene>
<dbReference type="InterPro" id="IPR005663">
    <property type="entry name" value="MrpA/MnhA1/PhaAB"/>
</dbReference>
<sequence length="795" mass="89018">MSILHFAIISPFLMAILIPIFYFLFKKVHTGWFALILPVTLFGYFLQYIPVTEGGNIVKKTAEWMPSLGINFVAYVDGLGILFALLITGIGSLVVLYSIYYLEVGKEALHNFYVYLLLFMGAMLGLVLSDNLMVLYMFWEFTSISSFLLIGYWYHRERSRYGAQKSLLITVFGGLSMLCGFILLSIMGDTFSIRELIAQSDELFTNPLFTPALILVLIGAFTKSAQFPFHIWLPDAMEAPTPVSAYLHSATMVKAGIYLVARLSPIFSQSGIWLWLIGGIGLLTLFWGSFNAVKQTDLKSILAFSTVSQLGLIMSLLGVGAAAQHYGYEKYYLIATLAAVFHLINHATFKGSLFMVAGIVDHETGTRDIRKLGGLMSFMPITFTIAIIGTFSMAGLPPFNGFLSKEMFFTAMVKVLEMDIYNLETWGVLFPVIAWTASVFTFLYSMRLLFKTFTGKLQPEKLKTQPHEAPFGMLVSPIVLASLVIIFGFFPNLLSHSIIKPAVEAIIPGVNELEVHISFWHGFTPELFMTIGVILGGILLYATFPKWKKLFERLPEKLSFNFLYDHGIVSLERGAYKTSRTVMNGFIRTYLVYIFSFFIGILLFTLWFKDAFVFSTDKIAPIGVYELVLAIVLIIGTITILFAKSRLTAIISLGAVGYTVSLFYVLFRAPDLALTQLVIETISVALFLLCFYHLPRLSRHEEHMRFKLGNALISIGVGVVVTLISISSHSQKFFDSISQYYIDSAYKEAGGKNLVNVILVDFRGFDTLFEICVLAIAALGIFSMIKLRLTRRKEG</sequence>
<evidence type="ECO:0000256" key="4">
    <source>
        <dbReference type="ARBA" id="ARBA00022449"/>
    </source>
</evidence>
<feature type="transmembrane region" description="Helical" evidence="14">
    <location>
        <begin position="208"/>
        <end position="233"/>
    </location>
</feature>
<evidence type="ECO:0000256" key="9">
    <source>
        <dbReference type="ARBA" id="ARBA00023053"/>
    </source>
</evidence>
<dbReference type="NCBIfam" id="TIGR00940">
    <property type="entry name" value="2a6301s01"/>
    <property type="match status" value="1"/>
</dbReference>
<dbReference type="Pfam" id="PF13244">
    <property type="entry name" value="MbhD"/>
    <property type="match status" value="1"/>
</dbReference>
<feature type="transmembrane region" description="Helical" evidence="14">
    <location>
        <begin position="166"/>
        <end position="188"/>
    </location>
</feature>
<feature type="transmembrane region" description="Helical" evidence="14">
    <location>
        <begin position="767"/>
        <end position="785"/>
    </location>
</feature>
<evidence type="ECO:0000256" key="10">
    <source>
        <dbReference type="ARBA" id="ARBA00023065"/>
    </source>
</evidence>
<feature type="transmembrane region" description="Helical" evidence="14">
    <location>
        <begin position="428"/>
        <end position="450"/>
    </location>
</feature>
<feature type="domain" description="NADH:quinone oxidoreductase/Mrp antiporter transmembrane" evidence="15">
    <location>
        <begin position="129"/>
        <end position="415"/>
    </location>
</feature>
<keyword evidence="6 13" id="KW-0812">Transmembrane</keyword>
<dbReference type="Pfam" id="PF00662">
    <property type="entry name" value="Proton_antipo_N"/>
    <property type="match status" value="1"/>
</dbReference>
<feature type="transmembrane region" description="Helical" evidence="14">
    <location>
        <begin position="706"/>
        <end position="726"/>
    </location>
</feature>
<evidence type="ECO:0000256" key="6">
    <source>
        <dbReference type="ARBA" id="ARBA00022692"/>
    </source>
</evidence>
<accession>A0ABU8HFG8</accession>
<dbReference type="PANTHER" id="PTHR43373:SF1">
    <property type="entry name" value="NA(+)_H(+) ANTIPORTER SUBUNIT A"/>
    <property type="match status" value="1"/>
</dbReference>
<feature type="transmembrane region" description="Helical" evidence="14">
    <location>
        <begin position="6"/>
        <end position="25"/>
    </location>
</feature>
<keyword evidence="3" id="KW-0813">Transport</keyword>
<feature type="transmembrane region" description="Helical" evidence="14">
    <location>
        <begin position="527"/>
        <end position="544"/>
    </location>
</feature>
<dbReference type="PANTHER" id="PTHR43373">
    <property type="entry name" value="NA(+)/H(+) ANTIPORTER SUBUNIT"/>
    <property type="match status" value="1"/>
</dbReference>
<comment type="subcellular location">
    <subcellularLocation>
        <location evidence="1">Cell membrane</location>
        <topology evidence="1">Multi-pass membrane protein</topology>
    </subcellularLocation>
    <subcellularLocation>
        <location evidence="13">Membrane</location>
        <topology evidence="13">Multi-pass membrane protein</topology>
    </subcellularLocation>
</comment>
<proteinExistence type="inferred from homology"/>
<dbReference type="Pfam" id="PF00361">
    <property type="entry name" value="Proton_antipo_M"/>
    <property type="match status" value="1"/>
</dbReference>
<evidence type="ECO:0000256" key="3">
    <source>
        <dbReference type="ARBA" id="ARBA00022448"/>
    </source>
</evidence>
<dbReference type="RefSeq" id="WP_336587233.1">
    <property type="nucleotide sequence ID" value="NZ_JBBAXC010000009.1"/>
</dbReference>
<feature type="transmembrane region" description="Helical" evidence="14">
    <location>
        <begin position="673"/>
        <end position="694"/>
    </location>
</feature>
<keyword evidence="11 14" id="KW-0472">Membrane</keyword>